<dbReference type="InterPro" id="IPR016032">
    <property type="entry name" value="Sig_transdc_resp-reg_C-effctor"/>
</dbReference>
<organism evidence="6 7">
    <name type="scientific">Gordonibacter faecis</name>
    <dbReference type="NCBI Taxonomy" id="3047475"/>
    <lineage>
        <taxon>Bacteria</taxon>
        <taxon>Bacillati</taxon>
        <taxon>Actinomycetota</taxon>
        <taxon>Coriobacteriia</taxon>
        <taxon>Eggerthellales</taxon>
        <taxon>Eggerthellaceae</taxon>
        <taxon>Gordonibacter</taxon>
    </lineage>
</organism>
<proteinExistence type="predicted"/>
<keyword evidence="3" id="KW-0804">Transcription</keyword>
<evidence type="ECO:0000256" key="3">
    <source>
        <dbReference type="ARBA" id="ARBA00023163"/>
    </source>
</evidence>
<dbReference type="Proteomes" id="UP001232750">
    <property type="component" value="Unassembled WGS sequence"/>
</dbReference>
<dbReference type="RefSeq" id="WP_283832244.1">
    <property type="nucleotide sequence ID" value="NZ_JASJEU010000016.1"/>
</dbReference>
<dbReference type="PANTHER" id="PTHR44688">
    <property type="entry name" value="DNA-BINDING TRANSCRIPTIONAL ACTIVATOR DEVR_DOSR"/>
    <property type="match status" value="1"/>
</dbReference>
<dbReference type="EMBL" id="JASJEU010000016">
    <property type="protein sequence ID" value="MDJ1650900.1"/>
    <property type="molecule type" value="Genomic_DNA"/>
</dbReference>
<keyword evidence="2" id="KW-0238">DNA-binding</keyword>
<evidence type="ECO:0000256" key="2">
    <source>
        <dbReference type="ARBA" id="ARBA00023125"/>
    </source>
</evidence>
<evidence type="ECO:0000259" key="5">
    <source>
        <dbReference type="PROSITE" id="PS50043"/>
    </source>
</evidence>
<dbReference type="PANTHER" id="PTHR44688:SF16">
    <property type="entry name" value="DNA-BINDING TRANSCRIPTIONAL ACTIVATOR DEVR_DOSR"/>
    <property type="match status" value="1"/>
</dbReference>
<keyword evidence="1" id="KW-0805">Transcription regulation</keyword>
<evidence type="ECO:0000313" key="7">
    <source>
        <dbReference type="Proteomes" id="UP001232750"/>
    </source>
</evidence>
<sequence>MLTLCVYSADGEFILKCQMDDMASFLYVIRTEFEPRWAAQPEMASISGKMLVVDSVRGPDSMVPALSQRQREIIDLLARSYSPKQIAFTLDVSESTVRMHIEKLKKRFNVSSCYHLMAVATALGLCDPFIEEPRQNSIIVSTDDDPGLKKPLPKPRPSDD</sequence>
<dbReference type="CDD" id="cd06170">
    <property type="entry name" value="LuxR_C_like"/>
    <property type="match status" value="1"/>
</dbReference>
<dbReference type="Gene3D" id="1.10.10.10">
    <property type="entry name" value="Winged helix-like DNA-binding domain superfamily/Winged helix DNA-binding domain"/>
    <property type="match status" value="1"/>
</dbReference>
<dbReference type="SMART" id="SM00421">
    <property type="entry name" value="HTH_LUXR"/>
    <property type="match status" value="1"/>
</dbReference>
<gene>
    <name evidence="6" type="ORF">QNJ86_08830</name>
</gene>
<reference evidence="6 7" key="1">
    <citation type="submission" date="2023-05" db="EMBL/GenBank/DDBJ databases">
        <title>Gordonibacter KGMB12511T sp. nov., isolated from faeces of healthy Korean.</title>
        <authorList>
            <person name="Kim H.S."/>
            <person name="Kim J.-S."/>
            <person name="Suh M.K."/>
            <person name="Eom M.K."/>
            <person name="Do H.E."/>
            <person name="Lee J.-S."/>
        </authorList>
    </citation>
    <scope>NUCLEOTIDE SEQUENCE [LARGE SCALE GENOMIC DNA]</scope>
    <source>
        <strain evidence="6 7">KGMB12511</strain>
    </source>
</reference>
<protein>
    <submittedName>
        <fullName evidence="6">Helix-turn-helix transcriptional regulator</fullName>
    </submittedName>
</protein>
<feature type="region of interest" description="Disordered" evidence="4">
    <location>
        <begin position="137"/>
        <end position="160"/>
    </location>
</feature>
<dbReference type="InterPro" id="IPR000792">
    <property type="entry name" value="Tscrpt_reg_LuxR_C"/>
</dbReference>
<dbReference type="InterPro" id="IPR036388">
    <property type="entry name" value="WH-like_DNA-bd_sf"/>
</dbReference>
<dbReference type="PRINTS" id="PR00038">
    <property type="entry name" value="HTHLUXR"/>
</dbReference>
<feature type="domain" description="HTH luxR-type" evidence="5">
    <location>
        <begin position="59"/>
        <end position="124"/>
    </location>
</feature>
<keyword evidence="7" id="KW-1185">Reference proteome</keyword>
<dbReference type="Pfam" id="PF00196">
    <property type="entry name" value="GerE"/>
    <property type="match status" value="1"/>
</dbReference>
<dbReference type="PROSITE" id="PS50043">
    <property type="entry name" value="HTH_LUXR_2"/>
    <property type="match status" value="1"/>
</dbReference>
<evidence type="ECO:0000256" key="4">
    <source>
        <dbReference type="SAM" id="MobiDB-lite"/>
    </source>
</evidence>
<accession>A0ABT7DRU8</accession>
<comment type="caution">
    <text evidence="6">The sequence shown here is derived from an EMBL/GenBank/DDBJ whole genome shotgun (WGS) entry which is preliminary data.</text>
</comment>
<evidence type="ECO:0000313" key="6">
    <source>
        <dbReference type="EMBL" id="MDJ1650900.1"/>
    </source>
</evidence>
<name>A0ABT7DRU8_9ACTN</name>
<evidence type="ECO:0000256" key="1">
    <source>
        <dbReference type="ARBA" id="ARBA00023015"/>
    </source>
</evidence>
<dbReference type="SUPFAM" id="SSF46894">
    <property type="entry name" value="C-terminal effector domain of the bipartite response regulators"/>
    <property type="match status" value="1"/>
</dbReference>